<proteinExistence type="inferred from homology"/>
<sequence>MPEALAVDVENLAVTIKQKHILKGLDLRVEQGSFHGVIGPNGAGKTTLFDTVLGFRQPTSGRVSLLGQTPHPRRPELLARVGIQPQKTAFFTKTRLIEHLQAVADIFGASRSSVGTLVEALDLTAAAKTKVENLSGGERQRLAVASALVHRPDVVFLDEPTAGLDPAARQNLVALLQSADVLGMTTVYTTHYLDEAERLCDTVSIIDDGKIQRTGSPSRLIAEADLGATILLPAALHQADAIEGLSGITSVRVTDDGVEVRTPDTAAAFAALSAAGIDTGSAQVHNGRLEDVYLQLTGKDYVA</sequence>
<feature type="domain" description="ABC transporter" evidence="7">
    <location>
        <begin position="7"/>
        <end position="233"/>
    </location>
</feature>
<dbReference type="SUPFAM" id="SSF52540">
    <property type="entry name" value="P-loop containing nucleoside triphosphate hydrolases"/>
    <property type="match status" value="1"/>
</dbReference>
<keyword evidence="5 8" id="KW-0067">ATP-binding</keyword>
<keyword evidence="4" id="KW-0547">Nucleotide-binding</keyword>
<dbReference type="InterPro" id="IPR003593">
    <property type="entry name" value="AAA+_ATPase"/>
</dbReference>
<dbReference type="RefSeq" id="WP_210048640.1">
    <property type="nucleotide sequence ID" value="NZ_JAGINX010000001.1"/>
</dbReference>
<dbReference type="InterPro" id="IPR027417">
    <property type="entry name" value="P-loop_NTPase"/>
</dbReference>
<keyword evidence="6" id="KW-0046">Antibiotic resistance</keyword>
<comment type="subcellular location">
    <subcellularLocation>
        <location evidence="1">Cell membrane</location>
        <topology evidence="1">Peripheral membrane protein</topology>
    </subcellularLocation>
</comment>
<evidence type="ECO:0000259" key="7">
    <source>
        <dbReference type="PROSITE" id="PS50893"/>
    </source>
</evidence>
<evidence type="ECO:0000256" key="4">
    <source>
        <dbReference type="ARBA" id="ARBA00022741"/>
    </source>
</evidence>
<name>A0ABS4T1F5_9MICC</name>
<dbReference type="PROSITE" id="PS00211">
    <property type="entry name" value="ABC_TRANSPORTER_1"/>
    <property type="match status" value="1"/>
</dbReference>
<evidence type="ECO:0000313" key="8">
    <source>
        <dbReference type="EMBL" id="MBP2318280.1"/>
    </source>
</evidence>
<keyword evidence="9" id="KW-1185">Reference proteome</keyword>
<comment type="similarity">
    <text evidence="2">Belongs to the ABC transporter superfamily.</text>
</comment>
<dbReference type="GO" id="GO:0005524">
    <property type="term" value="F:ATP binding"/>
    <property type="evidence" value="ECO:0007669"/>
    <property type="project" value="UniProtKB-KW"/>
</dbReference>
<evidence type="ECO:0000256" key="2">
    <source>
        <dbReference type="ARBA" id="ARBA00005417"/>
    </source>
</evidence>
<reference evidence="8 9" key="1">
    <citation type="submission" date="2021-03" db="EMBL/GenBank/DDBJ databases">
        <title>Sequencing the genomes of 1000 actinobacteria strains.</title>
        <authorList>
            <person name="Klenk H.-P."/>
        </authorList>
    </citation>
    <scope>NUCLEOTIDE SEQUENCE [LARGE SCALE GENOMIC DNA]</scope>
    <source>
        <strain evidence="8 9">DSM 12544</strain>
    </source>
</reference>
<evidence type="ECO:0000256" key="6">
    <source>
        <dbReference type="ARBA" id="ARBA00023251"/>
    </source>
</evidence>
<evidence type="ECO:0000256" key="5">
    <source>
        <dbReference type="ARBA" id="ARBA00022840"/>
    </source>
</evidence>
<keyword evidence="3" id="KW-0813">Transport</keyword>
<accession>A0ABS4T1F5</accession>
<dbReference type="Pfam" id="PF00005">
    <property type="entry name" value="ABC_tran"/>
    <property type="match status" value="1"/>
</dbReference>
<dbReference type="Gene3D" id="3.40.50.300">
    <property type="entry name" value="P-loop containing nucleotide triphosphate hydrolases"/>
    <property type="match status" value="1"/>
</dbReference>
<protein>
    <submittedName>
        <fullName evidence="8">ABC-2 type transport system ATP-binding protein</fullName>
    </submittedName>
</protein>
<dbReference type="SMART" id="SM00382">
    <property type="entry name" value="AAA"/>
    <property type="match status" value="1"/>
</dbReference>
<dbReference type="PANTHER" id="PTHR42711">
    <property type="entry name" value="ABC TRANSPORTER ATP-BINDING PROTEIN"/>
    <property type="match status" value="1"/>
</dbReference>
<dbReference type="InterPro" id="IPR003439">
    <property type="entry name" value="ABC_transporter-like_ATP-bd"/>
</dbReference>
<gene>
    <name evidence="8" type="ORF">JOF45_001299</name>
</gene>
<dbReference type="InterPro" id="IPR050763">
    <property type="entry name" value="ABC_transporter_ATP-binding"/>
</dbReference>
<dbReference type="InterPro" id="IPR017871">
    <property type="entry name" value="ABC_transporter-like_CS"/>
</dbReference>
<dbReference type="PANTHER" id="PTHR42711:SF5">
    <property type="entry name" value="ABC TRANSPORTER ATP-BINDING PROTEIN NATA"/>
    <property type="match status" value="1"/>
</dbReference>
<evidence type="ECO:0000313" key="9">
    <source>
        <dbReference type="Proteomes" id="UP001519331"/>
    </source>
</evidence>
<organism evidence="8 9">
    <name type="scientific">Nesterenkonia lacusekhoensis</name>
    <dbReference type="NCBI Taxonomy" id="150832"/>
    <lineage>
        <taxon>Bacteria</taxon>
        <taxon>Bacillati</taxon>
        <taxon>Actinomycetota</taxon>
        <taxon>Actinomycetes</taxon>
        <taxon>Micrococcales</taxon>
        <taxon>Micrococcaceae</taxon>
        <taxon>Nesterenkonia</taxon>
    </lineage>
</organism>
<dbReference type="PROSITE" id="PS50893">
    <property type="entry name" value="ABC_TRANSPORTER_2"/>
    <property type="match status" value="1"/>
</dbReference>
<evidence type="ECO:0000256" key="1">
    <source>
        <dbReference type="ARBA" id="ARBA00004202"/>
    </source>
</evidence>
<dbReference type="CDD" id="cd03230">
    <property type="entry name" value="ABC_DR_subfamily_A"/>
    <property type="match status" value="1"/>
</dbReference>
<dbReference type="Proteomes" id="UP001519331">
    <property type="component" value="Unassembled WGS sequence"/>
</dbReference>
<comment type="caution">
    <text evidence="8">The sequence shown here is derived from an EMBL/GenBank/DDBJ whole genome shotgun (WGS) entry which is preliminary data.</text>
</comment>
<dbReference type="EMBL" id="JAGINX010000001">
    <property type="protein sequence ID" value="MBP2318280.1"/>
    <property type="molecule type" value="Genomic_DNA"/>
</dbReference>
<evidence type="ECO:0000256" key="3">
    <source>
        <dbReference type="ARBA" id="ARBA00022448"/>
    </source>
</evidence>